<dbReference type="Proteomes" id="UP001172101">
    <property type="component" value="Unassembled WGS sequence"/>
</dbReference>
<gene>
    <name evidence="1" type="ORF">B0T26DRAFT_675170</name>
</gene>
<dbReference type="GeneID" id="85323064"/>
<name>A0AA40E5W8_9PEZI</name>
<keyword evidence="2" id="KW-1185">Reference proteome</keyword>
<evidence type="ECO:0000313" key="1">
    <source>
        <dbReference type="EMBL" id="KAK0723618.1"/>
    </source>
</evidence>
<comment type="caution">
    <text evidence="1">The sequence shown here is derived from an EMBL/GenBank/DDBJ whole genome shotgun (WGS) entry which is preliminary data.</text>
</comment>
<evidence type="ECO:0000313" key="2">
    <source>
        <dbReference type="Proteomes" id="UP001172101"/>
    </source>
</evidence>
<proteinExistence type="predicted"/>
<reference evidence="1" key="1">
    <citation type="submission" date="2023-06" db="EMBL/GenBank/DDBJ databases">
        <title>Genome-scale phylogeny and comparative genomics of the fungal order Sordariales.</title>
        <authorList>
            <consortium name="Lawrence Berkeley National Laboratory"/>
            <person name="Hensen N."/>
            <person name="Bonometti L."/>
            <person name="Westerberg I."/>
            <person name="Brannstrom I.O."/>
            <person name="Guillou S."/>
            <person name="Cros-Aarteil S."/>
            <person name="Calhoun S."/>
            <person name="Haridas S."/>
            <person name="Kuo A."/>
            <person name="Mondo S."/>
            <person name="Pangilinan J."/>
            <person name="Riley R."/>
            <person name="LaButti K."/>
            <person name="Andreopoulos B."/>
            <person name="Lipzen A."/>
            <person name="Chen C."/>
            <person name="Yanf M."/>
            <person name="Daum C."/>
            <person name="Ng V."/>
            <person name="Clum A."/>
            <person name="Steindorff A."/>
            <person name="Ohm R."/>
            <person name="Martin F."/>
            <person name="Silar P."/>
            <person name="Natvig D."/>
            <person name="Lalanne C."/>
            <person name="Gautier V."/>
            <person name="Ament-velasquez S.L."/>
            <person name="Kruys A."/>
            <person name="Hutchinson M.I."/>
            <person name="Powell A.J."/>
            <person name="Barry K."/>
            <person name="Miller A.N."/>
            <person name="Grigoriev I.V."/>
            <person name="Debuchy R."/>
            <person name="Gladieux P."/>
            <person name="Thoren M.H."/>
            <person name="Johannesson H."/>
        </authorList>
    </citation>
    <scope>NUCLEOTIDE SEQUENCE</scope>
    <source>
        <strain evidence="1">SMH2392-1A</strain>
    </source>
</reference>
<accession>A0AA40E5W8</accession>
<dbReference type="EMBL" id="JAUIRO010000003">
    <property type="protein sequence ID" value="KAK0723618.1"/>
    <property type="molecule type" value="Genomic_DNA"/>
</dbReference>
<organism evidence="1 2">
    <name type="scientific">Lasiosphaeria miniovina</name>
    <dbReference type="NCBI Taxonomy" id="1954250"/>
    <lineage>
        <taxon>Eukaryota</taxon>
        <taxon>Fungi</taxon>
        <taxon>Dikarya</taxon>
        <taxon>Ascomycota</taxon>
        <taxon>Pezizomycotina</taxon>
        <taxon>Sordariomycetes</taxon>
        <taxon>Sordariomycetidae</taxon>
        <taxon>Sordariales</taxon>
        <taxon>Lasiosphaeriaceae</taxon>
        <taxon>Lasiosphaeria</taxon>
    </lineage>
</organism>
<dbReference type="RefSeq" id="XP_060299542.1">
    <property type="nucleotide sequence ID" value="XM_060439794.1"/>
</dbReference>
<sequence>MPAQLFILYRTYSSLVGSLALPVAAMVQVVTIEDVRRGAFGWFWMRRQNGCPCGRYAFYHECGHLPTSPILHKCGGTLSQGSGGIILCYRPAPLVNVHNVVIRGQCSHCRNNNNNNNHRWGH</sequence>
<protein>
    <submittedName>
        <fullName evidence="1">Uncharacterized protein</fullName>
    </submittedName>
</protein>
<dbReference type="AlphaFoldDB" id="A0AA40E5W8"/>